<sequence length="932" mass="107967">MDPRAKIKTQHEQSSVPGPFTTDAKLLSDPNFKQNELLYQWIPQETWTYSTDFSINPQKNAIISTELMFECLDGPAAIYINDRMYRETHSSFLSYRFLINDFVKNGTNSLRIVFYSPLEYTAAKSQRYPYPLFASKNYNVWAEPTHRSFLRKAGSDFGWDWGPAFVTVGLAGRVYLSNWYRPIIKLQDIHFSQKHYRYPSSVEVKSVEITTIAEVEFRHLYGNQAVQFNIFFDGNLMISWSEEILPSLDADFTVIKLPKFRIDRPQLWWSHGYGAPHLYTARVQVISEHSSESSNCITQRLGLRTIELVTTKAQLMEASTSTARDQYEGEPFYFKLNSVPIFIKGANYIPPDSFPTRVSDERIRYILESAKSSNMNMIRVWGGGRYESDFFYQECDRLGILVWQEFMFACAMYPRNDDFLALVEEEIAFQVRRLRQYASVAIWGANNENESIFEEFARNISIPKGESFNRDIAVGDFIKLYVDTLYPILKLHDRGQDGNIARPFVDTSPSNGLLSEEPFVKRWKHTGDSHFGDIHFYDYECDCNDPKVYPQARFISEFGFQSFPSRESLKAVSDKNDWKSFSSFWSMFRFRERHENGQAQVLKQISRHFDTRFLKHMNDFGGNWNGTEYQQFLMDTILYLSQIQQALCYETAIHRWRRGKPIHAGHTMGILYWQLDDIWTGISWSSMEHSGRWKSLQYAIKRAYAPIVISAYEEEGWLHLFAVSDERIQQKCALTYELRMIDDGDLVRSIQIDTNIDPLSSRRVDKQWIAGSFAKGTKCTAISCFLIIQCKSVDQQREVAPSISYFFAPFRDLKLGLSQVLVDSVEREAALCESGPKSSVGCYRVTLVALLSVALFVEIDAVGVSGFWNDNSILIRKHEKKTLIFYEMNLAHPHNTSDVNRFRQSLKVTWLQKVFFQHPNGTGMWQSNGSIA</sequence>
<evidence type="ECO:0000313" key="19">
    <source>
        <dbReference type="Proteomes" id="UP000053237"/>
    </source>
</evidence>
<comment type="caution">
    <text evidence="18">The sequence shown here is derived from an EMBL/GenBank/DDBJ whole genome shotgun (WGS) entry which is preliminary data.</text>
</comment>
<dbReference type="InterPro" id="IPR041447">
    <property type="entry name" value="Mannosidase_ig"/>
</dbReference>
<protein>
    <recommendedName>
        <fullName evidence="11">Beta-mannosidase B</fullName>
        <ecNumber evidence="5">3.2.1.25</ecNumber>
    </recommendedName>
    <alternativeName>
        <fullName evidence="12">Mannanase B</fullName>
    </alternativeName>
</protein>
<dbReference type="SUPFAM" id="SSF49785">
    <property type="entry name" value="Galactose-binding domain-like"/>
    <property type="match status" value="1"/>
</dbReference>
<evidence type="ECO:0000259" key="17">
    <source>
        <dbReference type="Pfam" id="PF22666"/>
    </source>
</evidence>
<evidence type="ECO:0000259" key="14">
    <source>
        <dbReference type="Pfam" id="PF00703"/>
    </source>
</evidence>
<dbReference type="InterPro" id="IPR054593">
    <property type="entry name" value="Beta-mannosidase-like_N2"/>
</dbReference>
<evidence type="ECO:0000256" key="10">
    <source>
        <dbReference type="ARBA" id="ARBA00038429"/>
    </source>
</evidence>
<evidence type="ECO:0000256" key="9">
    <source>
        <dbReference type="ARBA" id="ARBA00023295"/>
    </source>
</evidence>
<dbReference type="Pfam" id="PF17786">
    <property type="entry name" value="Mannosidase_ig"/>
    <property type="match status" value="1"/>
</dbReference>
<feature type="domain" description="Glycoside hydrolase family 2 immunoglobulin-like beta-sandwich" evidence="14">
    <location>
        <begin position="249"/>
        <end position="304"/>
    </location>
</feature>
<dbReference type="FunFam" id="3.20.20.80:FF:000050">
    <property type="entry name" value="Beta-mannosidase B"/>
    <property type="match status" value="1"/>
</dbReference>
<feature type="domain" description="Beta-mannosidase-like galactose-binding" evidence="17">
    <location>
        <begin position="23"/>
        <end position="170"/>
    </location>
</feature>
<keyword evidence="19" id="KW-1185">Reference proteome</keyword>
<dbReference type="Proteomes" id="UP000053237">
    <property type="component" value="Unassembled WGS sequence"/>
</dbReference>
<keyword evidence="7" id="KW-0378">Hydrolase</keyword>
<accession>A0A024GR73</accession>
<dbReference type="AlphaFoldDB" id="A0A024GR73"/>
<dbReference type="InterPro" id="IPR050887">
    <property type="entry name" value="Beta-mannosidase_GH2"/>
</dbReference>
<comment type="subunit">
    <text evidence="4">Homodimer.</text>
</comment>
<evidence type="ECO:0000256" key="7">
    <source>
        <dbReference type="ARBA" id="ARBA00022801"/>
    </source>
</evidence>
<evidence type="ECO:0000256" key="5">
    <source>
        <dbReference type="ARBA" id="ARBA00012754"/>
    </source>
</evidence>
<comment type="subcellular location">
    <subcellularLocation>
        <location evidence="2">Secreted</location>
    </subcellularLocation>
</comment>
<dbReference type="InterPro" id="IPR013783">
    <property type="entry name" value="Ig-like_fold"/>
</dbReference>
<evidence type="ECO:0000259" key="15">
    <source>
        <dbReference type="Pfam" id="PF17753"/>
    </source>
</evidence>
<feature type="compositionally biased region" description="Basic and acidic residues" evidence="13">
    <location>
        <begin position="1"/>
        <end position="11"/>
    </location>
</feature>
<dbReference type="Pfam" id="PF17753">
    <property type="entry name" value="Ig_mannosidase"/>
    <property type="match status" value="1"/>
</dbReference>
<dbReference type="InterPro" id="IPR036156">
    <property type="entry name" value="Beta-gal/glucu_dom_sf"/>
</dbReference>
<dbReference type="Pfam" id="PF22666">
    <property type="entry name" value="Glyco_hydro_2_N2"/>
    <property type="match status" value="1"/>
</dbReference>
<dbReference type="PANTHER" id="PTHR43730">
    <property type="entry name" value="BETA-MANNOSIDASE"/>
    <property type="match status" value="1"/>
</dbReference>
<dbReference type="STRING" id="65357.A0A024GR73"/>
<evidence type="ECO:0000256" key="11">
    <source>
        <dbReference type="ARBA" id="ARBA00041069"/>
    </source>
</evidence>
<keyword evidence="9" id="KW-0326">Glycosidase</keyword>
<feature type="region of interest" description="Disordered" evidence="13">
    <location>
        <begin position="1"/>
        <end position="21"/>
    </location>
</feature>
<evidence type="ECO:0000256" key="1">
    <source>
        <dbReference type="ARBA" id="ARBA00000829"/>
    </source>
</evidence>
<dbReference type="SUPFAM" id="SSF49303">
    <property type="entry name" value="beta-Galactosidase/glucuronidase domain"/>
    <property type="match status" value="1"/>
</dbReference>
<gene>
    <name evidence="18" type="ORF">BN9_105870</name>
</gene>
<dbReference type="GO" id="GO:0004567">
    <property type="term" value="F:beta-mannosidase activity"/>
    <property type="evidence" value="ECO:0007669"/>
    <property type="project" value="UniProtKB-EC"/>
</dbReference>
<dbReference type="Pfam" id="PF00703">
    <property type="entry name" value="Glyco_hydro_2"/>
    <property type="match status" value="1"/>
</dbReference>
<dbReference type="InterPro" id="IPR017853">
    <property type="entry name" value="GH"/>
</dbReference>
<name>A0A024GR73_9STRA</name>
<dbReference type="Gene3D" id="3.20.20.80">
    <property type="entry name" value="Glycosidases"/>
    <property type="match status" value="1"/>
</dbReference>
<proteinExistence type="inferred from homology"/>
<evidence type="ECO:0000256" key="6">
    <source>
        <dbReference type="ARBA" id="ARBA00022525"/>
    </source>
</evidence>
<dbReference type="InParanoid" id="A0A024GR73"/>
<evidence type="ECO:0000256" key="3">
    <source>
        <dbReference type="ARBA" id="ARBA00004740"/>
    </source>
</evidence>
<dbReference type="InterPro" id="IPR006102">
    <property type="entry name" value="Ig-like_GH2"/>
</dbReference>
<feature type="domain" description="Mannosidase Ig/CBM-like" evidence="16">
    <location>
        <begin position="717"/>
        <end position="812"/>
    </location>
</feature>
<dbReference type="EMBL" id="CAIX01000286">
    <property type="protein sequence ID" value="CCI49288.1"/>
    <property type="molecule type" value="Genomic_DNA"/>
</dbReference>
<evidence type="ECO:0000256" key="12">
    <source>
        <dbReference type="ARBA" id="ARBA00041614"/>
    </source>
</evidence>
<dbReference type="SUPFAM" id="SSF51445">
    <property type="entry name" value="(Trans)glycosidases"/>
    <property type="match status" value="1"/>
</dbReference>
<dbReference type="PANTHER" id="PTHR43730:SF1">
    <property type="entry name" value="BETA-MANNOSIDASE"/>
    <property type="match status" value="1"/>
</dbReference>
<feature type="domain" description="Beta-mannosidase Ig-fold" evidence="15">
    <location>
        <begin position="840"/>
        <end position="911"/>
    </location>
</feature>
<dbReference type="InterPro" id="IPR008979">
    <property type="entry name" value="Galactose-bd-like_sf"/>
</dbReference>
<dbReference type="GO" id="GO:0006516">
    <property type="term" value="P:glycoprotein catabolic process"/>
    <property type="evidence" value="ECO:0007669"/>
    <property type="project" value="TreeGrafter"/>
</dbReference>
<keyword evidence="8" id="KW-0325">Glycoprotein</keyword>
<organism evidence="18 19">
    <name type="scientific">Albugo candida</name>
    <dbReference type="NCBI Taxonomy" id="65357"/>
    <lineage>
        <taxon>Eukaryota</taxon>
        <taxon>Sar</taxon>
        <taxon>Stramenopiles</taxon>
        <taxon>Oomycota</taxon>
        <taxon>Peronosporomycetes</taxon>
        <taxon>Albuginales</taxon>
        <taxon>Albuginaceae</taxon>
        <taxon>Albugo</taxon>
    </lineage>
</organism>
<comment type="similarity">
    <text evidence="10">Belongs to the glycosyl hydrolase 2 family. Beta-mannosidase B subfamily.</text>
</comment>
<evidence type="ECO:0000256" key="13">
    <source>
        <dbReference type="SAM" id="MobiDB-lite"/>
    </source>
</evidence>
<dbReference type="Gene3D" id="2.60.120.260">
    <property type="entry name" value="Galactose-binding domain-like"/>
    <property type="match status" value="1"/>
</dbReference>
<evidence type="ECO:0000313" key="18">
    <source>
        <dbReference type="EMBL" id="CCI49288.1"/>
    </source>
</evidence>
<evidence type="ECO:0000256" key="2">
    <source>
        <dbReference type="ARBA" id="ARBA00004613"/>
    </source>
</evidence>
<dbReference type="GO" id="GO:0005975">
    <property type="term" value="P:carbohydrate metabolic process"/>
    <property type="evidence" value="ECO:0007669"/>
    <property type="project" value="InterPro"/>
</dbReference>
<comment type="catalytic activity">
    <reaction evidence="1">
        <text>Hydrolysis of terminal, non-reducing beta-D-mannose residues in beta-D-mannosides.</text>
        <dbReference type="EC" id="3.2.1.25"/>
    </reaction>
</comment>
<dbReference type="GO" id="GO:0005576">
    <property type="term" value="C:extracellular region"/>
    <property type="evidence" value="ECO:0007669"/>
    <property type="project" value="UniProtKB-SubCell"/>
</dbReference>
<dbReference type="OrthoDB" id="2866996at2759"/>
<dbReference type="InterPro" id="IPR041625">
    <property type="entry name" value="Beta-mannosidase_Ig"/>
</dbReference>
<dbReference type="Gene3D" id="2.60.40.10">
    <property type="entry name" value="Immunoglobulins"/>
    <property type="match status" value="2"/>
</dbReference>
<reference evidence="18 19" key="1">
    <citation type="submission" date="2012-05" db="EMBL/GenBank/DDBJ databases">
        <title>Recombination and specialization in a pathogen metapopulation.</title>
        <authorList>
            <person name="Gardiner A."/>
            <person name="Kemen E."/>
            <person name="Schultz-Larsen T."/>
            <person name="MacLean D."/>
            <person name="Van Oosterhout C."/>
            <person name="Jones J.D.G."/>
        </authorList>
    </citation>
    <scope>NUCLEOTIDE SEQUENCE [LARGE SCALE GENOMIC DNA]</scope>
    <source>
        <strain evidence="18 19">Ac Nc2</strain>
    </source>
</reference>
<evidence type="ECO:0000256" key="4">
    <source>
        <dbReference type="ARBA" id="ARBA00011738"/>
    </source>
</evidence>
<evidence type="ECO:0000256" key="8">
    <source>
        <dbReference type="ARBA" id="ARBA00023180"/>
    </source>
</evidence>
<evidence type="ECO:0000259" key="16">
    <source>
        <dbReference type="Pfam" id="PF17786"/>
    </source>
</evidence>
<keyword evidence="6" id="KW-0964">Secreted</keyword>
<comment type="pathway">
    <text evidence="3">Glycan metabolism; N-glycan degradation.</text>
</comment>
<dbReference type="EC" id="3.2.1.25" evidence="5"/>